<dbReference type="InterPro" id="IPR006703">
    <property type="entry name" value="G_AIG1"/>
</dbReference>
<protein>
    <recommendedName>
        <fullName evidence="3">AIG1-type G domain-containing protein</fullName>
    </recommendedName>
</protein>
<keyword evidence="1" id="KW-0547">Nucleotide-binding</keyword>
<proteinExistence type="predicted"/>
<dbReference type="OrthoDB" id="8954335at2759"/>
<dbReference type="EMBL" id="CABITT030000006">
    <property type="protein sequence ID" value="VVB08667.1"/>
    <property type="molecule type" value="Genomic_DNA"/>
</dbReference>
<sequence>MDISVCKGGMGQLDYMIVVFTNGGSSQRRDRHGSFGTFLEKLANRRREIYAFCVKTIFGSDFIDYMIVIFTNEDTLVDNNETMKDYLEGSPHFKENLTACDNRMVLFDDRPKTGQKKKAKRVQKLLNLVEKVVRKNNKKPFMETKATEKD</sequence>
<evidence type="ECO:0000259" key="3">
    <source>
        <dbReference type="Pfam" id="PF04548"/>
    </source>
</evidence>
<feature type="domain" description="AIG1-type G" evidence="3">
    <location>
        <begin position="53"/>
        <end position="145"/>
    </location>
</feature>
<reference evidence="4" key="1">
    <citation type="submission" date="2019-07" db="EMBL/GenBank/DDBJ databases">
        <authorList>
            <person name="Dittberner H."/>
        </authorList>
    </citation>
    <scope>NUCLEOTIDE SEQUENCE [LARGE SCALE GENOMIC DNA]</scope>
</reference>
<keyword evidence="2" id="KW-0342">GTP-binding</keyword>
<organism evidence="4 5">
    <name type="scientific">Arabis nemorensis</name>
    <dbReference type="NCBI Taxonomy" id="586526"/>
    <lineage>
        <taxon>Eukaryota</taxon>
        <taxon>Viridiplantae</taxon>
        <taxon>Streptophyta</taxon>
        <taxon>Embryophyta</taxon>
        <taxon>Tracheophyta</taxon>
        <taxon>Spermatophyta</taxon>
        <taxon>Magnoliopsida</taxon>
        <taxon>eudicotyledons</taxon>
        <taxon>Gunneridae</taxon>
        <taxon>Pentapetalae</taxon>
        <taxon>rosids</taxon>
        <taxon>malvids</taxon>
        <taxon>Brassicales</taxon>
        <taxon>Brassicaceae</taxon>
        <taxon>Arabideae</taxon>
        <taxon>Arabis</taxon>
    </lineage>
</organism>
<dbReference type="InterPro" id="IPR027417">
    <property type="entry name" value="P-loop_NTPase"/>
</dbReference>
<gene>
    <name evidence="4" type="ORF">ANE_LOCUS19111</name>
</gene>
<evidence type="ECO:0000256" key="2">
    <source>
        <dbReference type="ARBA" id="ARBA00023134"/>
    </source>
</evidence>
<evidence type="ECO:0000313" key="5">
    <source>
        <dbReference type="Proteomes" id="UP000489600"/>
    </source>
</evidence>
<dbReference type="Pfam" id="PF04548">
    <property type="entry name" value="AIG1"/>
    <property type="match status" value="1"/>
</dbReference>
<dbReference type="GO" id="GO:0005525">
    <property type="term" value="F:GTP binding"/>
    <property type="evidence" value="ECO:0007669"/>
    <property type="project" value="UniProtKB-KW"/>
</dbReference>
<keyword evidence="5" id="KW-1185">Reference proteome</keyword>
<dbReference type="Proteomes" id="UP000489600">
    <property type="component" value="Unassembled WGS sequence"/>
</dbReference>
<name>A0A565C510_9BRAS</name>
<dbReference type="PANTHER" id="PTHR10903">
    <property type="entry name" value="GTPASE, IMAP FAMILY MEMBER-RELATED"/>
    <property type="match status" value="1"/>
</dbReference>
<dbReference type="Gene3D" id="3.40.50.300">
    <property type="entry name" value="P-loop containing nucleotide triphosphate hydrolases"/>
    <property type="match status" value="1"/>
</dbReference>
<dbReference type="AlphaFoldDB" id="A0A565C510"/>
<comment type="caution">
    <text evidence="4">The sequence shown here is derived from an EMBL/GenBank/DDBJ whole genome shotgun (WGS) entry which is preliminary data.</text>
</comment>
<dbReference type="PANTHER" id="PTHR10903:SF122">
    <property type="entry name" value="IMMUNE-ASSOCIATED NUCLEOTIDE-BINDING PROTEIN 11-RELATED"/>
    <property type="match status" value="1"/>
</dbReference>
<accession>A0A565C510</accession>
<dbReference type="InterPro" id="IPR045058">
    <property type="entry name" value="GIMA/IAN/Toc"/>
</dbReference>
<evidence type="ECO:0000256" key="1">
    <source>
        <dbReference type="ARBA" id="ARBA00022741"/>
    </source>
</evidence>
<evidence type="ECO:0000313" key="4">
    <source>
        <dbReference type="EMBL" id="VVB08667.1"/>
    </source>
</evidence>